<organism evidence="2">
    <name type="scientific">viral metagenome</name>
    <dbReference type="NCBI Taxonomy" id="1070528"/>
    <lineage>
        <taxon>unclassified sequences</taxon>
        <taxon>metagenomes</taxon>
        <taxon>organismal metagenomes</taxon>
    </lineage>
</organism>
<proteinExistence type="predicted"/>
<accession>A0A6C0JKB1</accession>
<keyword evidence="1" id="KW-0472">Membrane</keyword>
<name>A0A6C0JKB1_9ZZZZ</name>
<evidence type="ECO:0000256" key="1">
    <source>
        <dbReference type="SAM" id="Phobius"/>
    </source>
</evidence>
<protein>
    <submittedName>
        <fullName evidence="2">Uncharacterized protein</fullName>
    </submittedName>
</protein>
<feature type="transmembrane region" description="Helical" evidence="1">
    <location>
        <begin position="98"/>
        <end position="120"/>
    </location>
</feature>
<reference evidence="2" key="1">
    <citation type="journal article" date="2020" name="Nature">
        <title>Giant virus diversity and host interactions through global metagenomics.</title>
        <authorList>
            <person name="Schulz F."/>
            <person name="Roux S."/>
            <person name="Paez-Espino D."/>
            <person name="Jungbluth S."/>
            <person name="Walsh D.A."/>
            <person name="Denef V.J."/>
            <person name="McMahon K.D."/>
            <person name="Konstantinidis K.T."/>
            <person name="Eloe-Fadrosh E.A."/>
            <person name="Kyrpides N.C."/>
            <person name="Woyke T."/>
        </authorList>
    </citation>
    <scope>NUCLEOTIDE SEQUENCE</scope>
    <source>
        <strain evidence="2">GVMAG-M-3300027747-57</strain>
    </source>
</reference>
<keyword evidence="1" id="KW-0812">Transmembrane</keyword>
<keyword evidence="1" id="KW-1133">Transmembrane helix</keyword>
<evidence type="ECO:0000313" key="2">
    <source>
        <dbReference type="EMBL" id="QHU06215.1"/>
    </source>
</evidence>
<sequence>MNLLEHLSSKNLFYEDNRAYRQCLRELFIMNPSKYSEKIYEIKSLEELDEETEDEISYDSEAAKNVLDEIYSKTKDNDLMNEIYSNAAARMFSMDKTIGLAVLMSYDYLSFFILCLVDYLKAPGEFNKSNINYINLMKKIS</sequence>
<dbReference type="EMBL" id="MN740431">
    <property type="protein sequence ID" value="QHU06215.1"/>
    <property type="molecule type" value="Genomic_DNA"/>
</dbReference>
<dbReference type="AlphaFoldDB" id="A0A6C0JKB1"/>